<evidence type="ECO:0000313" key="2">
    <source>
        <dbReference type="EMBL" id="KAG7394637.1"/>
    </source>
</evidence>
<feature type="region of interest" description="Disordered" evidence="1">
    <location>
        <begin position="190"/>
        <end position="210"/>
    </location>
</feature>
<proteinExistence type="predicted"/>
<evidence type="ECO:0000313" key="3">
    <source>
        <dbReference type="Proteomes" id="UP000693981"/>
    </source>
</evidence>
<dbReference type="EMBL" id="JAGDFL010000260">
    <property type="protein sequence ID" value="KAG7394637.1"/>
    <property type="molecule type" value="Genomic_DNA"/>
</dbReference>
<reference evidence="2" key="1">
    <citation type="submission" date="2021-02" db="EMBL/GenBank/DDBJ databases">
        <authorList>
            <person name="Palmer J.M."/>
        </authorList>
    </citation>
    <scope>NUCLEOTIDE SEQUENCE</scope>
    <source>
        <strain evidence="2">SCRP23</strain>
    </source>
</reference>
<dbReference type="AlphaFoldDB" id="A0A8T1WL56"/>
<organism evidence="2 3">
    <name type="scientific">Phytophthora boehmeriae</name>
    <dbReference type="NCBI Taxonomy" id="109152"/>
    <lineage>
        <taxon>Eukaryota</taxon>
        <taxon>Sar</taxon>
        <taxon>Stramenopiles</taxon>
        <taxon>Oomycota</taxon>
        <taxon>Peronosporomycetes</taxon>
        <taxon>Peronosporales</taxon>
        <taxon>Peronosporaceae</taxon>
        <taxon>Phytophthora</taxon>
    </lineage>
</organism>
<dbReference type="Proteomes" id="UP000693981">
    <property type="component" value="Unassembled WGS sequence"/>
</dbReference>
<keyword evidence="3" id="KW-1185">Reference proteome</keyword>
<gene>
    <name evidence="2" type="ORF">PHYBOEH_004947</name>
</gene>
<protein>
    <submittedName>
        <fullName evidence="2">Uncharacterized protein</fullName>
    </submittedName>
</protein>
<sequence length="210" mass="24164">MAAQHDQPARGPKQCEGPLFVAVNMRMRSDGELLSRNNRNCTEGKEWIQWKDILMVNEKFQVVPMPFINGVYKKKSEGIHEVNRLAMYAYYFVPDEEKPTLDELQEKGACPKFKNWNVEGFQQDNRENYRPDNVEWYIPSRKERIDDLEKLVKMVAPKVKSYKGFVIQGIDVYLVNKDTAAKKTVHQQLTIATPPKGDGKPSDDDNGGID</sequence>
<evidence type="ECO:0000256" key="1">
    <source>
        <dbReference type="SAM" id="MobiDB-lite"/>
    </source>
</evidence>
<comment type="caution">
    <text evidence="2">The sequence shown here is derived from an EMBL/GenBank/DDBJ whole genome shotgun (WGS) entry which is preliminary data.</text>
</comment>
<accession>A0A8T1WL56</accession>
<name>A0A8T1WL56_9STRA</name>